<proteinExistence type="inferred from homology"/>
<evidence type="ECO:0000256" key="1">
    <source>
        <dbReference type="ARBA" id="ARBA00022596"/>
    </source>
</evidence>
<comment type="similarity">
    <text evidence="2">Belongs to the LarC family.</text>
</comment>
<name>A0A1H8FGA8_9BACL</name>
<dbReference type="RefSeq" id="WP_089968791.1">
    <property type="nucleotide sequence ID" value="NZ_FOCQ01000008.1"/>
</dbReference>
<dbReference type="GO" id="GO:0016151">
    <property type="term" value="F:nickel cation binding"/>
    <property type="evidence" value="ECO:0007669"/>
    <property type="project" value="UniProtKB-UniRule"/>
</dbReference>
<dbReference type="STRING" id="1173111.SAMN05444955_108180"/>
<dbReference type="GO" id="GO:0051604">
    <property type="term" value="P:protein maturation"/>
    <property type="evidence" value="ECO:0007669"/>
    <property type="project" value="UniProtKB-UniRule"/>
</dbReference>
<dbReference type="EC" id="4.99.1.12" evidence="2"/>
<dbReference type="AlphaFoldDB" id="A0A1H8FGA8"/>
<dbReference type="HAMAP" id="MF_01074">
    <property type="entry name" value="LarC"/>
    <property type="match status" value="1"/>
</dbReference>
<dbReference type="EMBL" id="FOCQ01000008">
    <property type="protein sequence ID" value="SEN30662.1"/>
    <property type="molecule type" value="Genomic_DNA"/>
</dbReference>
<sequence>MSTLYLDCFSGIAGDMTLGALIDLGADLSYIEAHLKRLPIDPFSIEVKQVTKRGITAKQIHIHVHHTHDSQAQHHAHHHDHPHRRAAEILDMIENSDLPPRAKWRSHRIFRAIAEAEGKIHGIHPDDVHFHEVGAMDSIIDIIGVCLALENLGVEEIYASPVPAGQGTVRMAHGLYPVPAPATAELLTGIPLAELTAEGELTTPTGAGILKALVKEFRPIRSFTIQRIGYGAGEKDFEHPNVLRALLVDEEKMKNEQREQVSILEAQMDDITGEALGYAMERLFAAGALDVYYTPVYMKKNRPGILVTVVVSEDQSDLCEELLLKETSTLGVRKSTWTRKALYREMSQVATPYGNIRVKQAYLNGRLIRQTPEYEDVATIAREKEVPFQEVYQAAVRSSAGHGIQI</sequence>
<protein>
    <recommendedName>
        <fullName evidence="2">Pyridinium-3,5-bisthiocarboxylic acid mononucleotide nickel insertion protein</fullName>
        <shortName evidence="2">P2TMN nickel insertion protein</shortName>
        <ecNumber evidence="2">4.99.1.12</ecNumber>
    </recommendedName>
    <alternativeName>
        <fullName evidence="2">Nickel-pincer cofactor biosynthesis protein LarC</fullName>
    </alternativeName>
</protein>
<dbReference type="Proteomes" id="UP000199695">
    <property type="component" value="Unassembled WGS sequence"/>
</dbReference>
<evidence type="ECO:0000256" key="3">
    <source>
        <dbReference type="SAM" id="Coils"/>
    </source>
</evidence>
<evidence type="ECO:0000313" key="4">
    <source>
        <dbReference type="EMBL" id="SEN30662.1"/>
    </source>
</evidence>
<dbReference type="OrthoDB" id="9765625at2"/>
<keyword evidence="2" id="KW-0456">Lyase</keyword>
<comment type="catalytic activity">
    <reaction evidence="2">
        <text>Ni(II)-pyridinium-3,5-bisthiocarboxylate mononucleotide = pyridinium-3,5-bisthiocarboxylate mononucleotide + Ni(2+)</text>
        <dbReference type="Rhea" id="RHEA:54784"/>
        <dbReference type="ChEBI" id="CHEBI:49786"/>
        <dbReference type="ChEBI" id="CHEBI:137372"/>
        <dbReference type="ChEBI" id="CHEBI:137373"/>
        <dbReference type="EC" id="4.99.1.12"/>
    </reaction>
</comment>
<organism evidence="4 5">
    <name type="scientific">Lihuaxuella thermophila</name>
    <dbReference type="NCBI Taxonomy" id="1173111"/>
    <lineage>
        <taxon>Bacteria</taxon>
        <taxon>Bacillati</taxon>
        <taxon>Bacillota</taxon>
        <taxon>Bacilli</taxon>
        <taxon>Bacillales</taxon>
        <taxon>Thermoactinomycetaceae</taxon>
        <taxon>Lihuaxuella</taxon>
    </lineage>
</organism>
<dbReference type="PANTHER" id="PTHR36566">
    <property type="entry name" value="NICKEL INSERTION PROTEIN-RELATED"/>
    <property type="match status" value="1"/>
</dbReference>
<gene>
    <name evidence="2" type="primary">larC</name>
    <name evidence="4" type="ORF">SAMN05444955_108180</name>
</gene>
<accession>A0A1H8FGA8</accession>
<feature type="coiled-coil region" evidence="3">
    <location>
        <begin position="247"/>
        <end position="274"/>
    </location>
</feature>
<dbReference type="PANTHER" id="PTHR36566:SF1">
    <property type="entry name" value="PYRIDINIUM-3,5-BISTHIOCARBOXYLIC ACID MONONUCLEOTIDE NICKEL INSERTION PROTEIN"/>
    <property type="match status" value="1"/>
</dbReference>
<keyword evidence="1 2" id="KW-0533">Nickel</keyword>
<keyword evidence="5" id="KW-1185">Reference proteome</keyword>
<reference evidence="4 5" key="1">
    <citation type="submission" date="2016-10" db="EMBL/GenBank/DDBJ databases">
        <authorList>
            <person name="de Groot N.N."/>
        </authorList>
    </citation>
    <scope>NUCLEOTIDE SEQUENCE [LARGE SCALE GENOMIC DNA]</scope>
    <source>
        <strain evidence="4 5">DSM 46701</strain>
    </source>
</reference>
<evidence type="ECO:0000313" key="5">
    <source>
        <dbReference type="Proteomes" id="UP000199695"/>
    </source>
</evidence>
<dbReference type="GO" id="GO:0016829">
    <property type="term" value="F:lyase activity"/>
    <property type="evidence" value="ECO:0007669"/>
    <property type="project" value="UniProtKB-UniRule"/>
</dbReference>
<dbReference type="InterPro" id="IPR002822">
    <property type="entry name" value="Ni_insertion"/>
</dbReference>
<comment type="function">
    <text evidence="2">Involved in the biosynthesis of a nickel-pincer cofactor ((SCS)Ni(II) pincer complex). Binds Ni(2+), and functions in nickel delivery to pyridinium-3,5-bisthiocarboxylic acid mononucleotide (P2TMN), to form the mature cofactor. Is thus probably required for the activation of nickel-pincer cofactor-dependent enzymes.</text>
</comment>
<evidence type="ECO:0000256" key="2">
    <source>
        <dbReference type="HAMAP-Rule" id="MF_01074"/>
    </source>
</evidence>
<dbReference type="Pfam" id="PF01969">
    <property type="entry name" value="Ni_insertion"/>
    <property type="match status" value="1"/>
</dbReference>
<dbReference type="Gene3D" id="3.30.70.1380">
    <property type="entry name" value="Transcriptional regulatory protein pf0864 domain like"/>
    <property type="match status" value="1"/>
</dbReference>
<keyword evidence="3" id="KW-0175">Coiled coil</keyword>
<dbReference type="NCBIfam" id="TIGR00299">
    <property type="entry name" value="nickel pincer cofactor biosynthesis protein LarC"/>
    <property type="match status" value="1"/>
</dbReference>
<dbReference type="Gene3D" id="3.10.20.300">
    <property type="entry name" value="mk0293 like domain"/>
    <property type="match status" value="1"/>
</dbReference>